<dbReference type="AlphaFoldDB" id="A0A8D8WET1"/>
<protein>
    <submittedName>
        <fullName evidence="2">Uncharacterized protein</fullName>
    </submittedName>
</protein>
<feature type="compositionally biased region" description="Basic and acidic residues" evidence="1">
    <location>
        <begin position="12"/>
        <end position="23"/>
    </location>
</feature>
<name>A0A8D8WET1_9HEMI</name>
<dbReference type="EMBL" id="HBUF01189001">
    <property type="protein sequence ID" value="CAG6657602.1"/>
    <property type="molecule type" value="Transcribed_RNA"/>
</dbReference>
<evidence type="ECO:0000313" key="2">
    <source>
        <dbReference type="EMBL" id="CAG6657602.1"/>
    </source>
</evidence>
<reference evidence="2" key="1">
    <citation type="submission" date="2021-05" db="EMBL/GenBank/DDBJ databases">
        <authorList>
            <person name="Alioto T."/>
            <person name="Alioto T."/>
            <person name="Gomez Garrido J."/>
        </authorList>
    </citation>
    <scope>NUCLEOTIDE SEQUENCE</scope>
</reference>
<organism evidence="2">
    <name type="scientific">Cacopsylla melanoneura</name>
    <dbReference type="NCBI Taxonomy" id="428564"/>
    <lineage>
        <taxon>Eukaryota</taxon>
        <taxon>Metazoa</taxon>
        <taxon>Ecdysozoa</taxon>
        <taxon>Arthropoda</taxon>
        <taxon>Hexapoda</taxon>
        <taxon>Insecta</taxon>
        <taxon>Pterygota</taxon>
        <taxon>Neoptera</taxon>
        <taxon>Paraneoptera</taxon>
        <taxon>Hemiptera</taxon>
        <taxon>Sternorrhyncha</taxon>
        <taxon>Psylloidea</taxon>
        <taxon>Psyllidae</taxon>
        <taxon>Psyllinae</taxon>
        <taxon>Cacopsylla</taxon>
    </lineage>
</organism>
<evidence type="ECO:0000256" key="1">
    <source>
        <dbReference type="SAM" id="MobiDB-lite"/>
    </source>
</evidence>
<proteinExistence type="predicted"/>
<accession>A0A8D8WET1</accession>
<sequence>MDTGVRKISRKLTTEPKTQEHAPQKTWELILRSRKSSPDFMLDIVLKKNRENEIPIMIICFAQNTRRTSFKYFERFIKFAHACFLIQPATCAYVIESLYHRGK</sequence>
<feature type="region of interest" description="Disordered" evidence="1">
    <location>
        <begin position="1"/>
        <end position="23"/>
    </location>
</feature>